<reference evidence="1 2" key="1">
    <citation type="journal article" date="2011" name="PLoS ONE">
        <title>Core proteome of the minimal cell: comparative proteomics of three mollicute species.</title>
        <authorList>
            <person name="Fisunov G.Y."/>
            <person name="Alexeev D.G."/>
            <person name="Bazaleev N.A."/>
            <person name="Ladygina V.G."/>
            <person name="Galyamina M.A."/>
            <person name="Kondratov I.G."/>
            <person name="Zhukova N.A."/>
            <person name="Serebryakova M.V."/>
            <person name="Demina I.A."/>
            <person name="Govorun V.M."/>
        </authorList>
    </citation>
    <scope>NUCLEOTIDE SEQUENCE [LARGE SCALE GENOMIC DNA]</scope>
    <source>
        <strain evidence="1 2">S6</strain>
    </source>
</reference>
<dbReference type="NCBIfam" id="NF004488">
    <property type="entry name" value="PRK05818.1"/>
    <property type="match status" value="1"/>
</dbReference>
<dbReference type="EMBL" id="CP006916">
    <property type="protein sequence ID" value="AHB99964.1"/>
    <property type="molecule type" value="Genomic_DNA"/>
</dbReference>
<dbReference type="AlphaFoldDB" id="A0A0F6CLJ2"/>
<dbReference type="Pfam" id="PF13177">
    <property type="entry name" value="DNA_pol3_delta2"/>
    <property type="match status" value="1"/>
</dbReference>
<protein>
    <submittedName>
        <fullName evidence="1">DNA polymerase III subunit delta</fullName>
    </submittedName>
</protein>
<accession>A0A0F6CLJ2</accession>
<dbReference type="InterPro" id="IPR027417">
    <property type="entry name" value="P-loop_NTPase"/>
</dbReference>
<dbReference type="Proteomes" id="UP000018735">
    <property type="component" value="Chromosome"/>
</dbReference>
<dbReference type="eggNOG" id="COG0470">
    <property type="taxonomic scope" value="Bacteria"/>
</dbReference>
<gene>
    <name evidence="1" type="primary">holB</name>
    <name evidence="1" type="ORF">GCW_04050</name>
</gene>
<dbReference type="KEGG" id="mgz:GCW_04050"/>
<proteinExistence type="predicted"/>
<dbReference type="SUPFAM" id="SSF52540">
    <property type="entry name" value="P-loop containing nucleoside triphosphate hydrolases"/>
    <property type="match status" value="1"/>
</dbReference>
<sequence length="260" mass="30844">MNLTNKYIPILLFENKGCYLKKYLEEYLINIVCTEANKPCKKCVWCSKIINNGYYDLIHVYPHNNVIRKQEIIDIQNKFNNTALESRGIKIYIIHQIEKANKESLNSLLKFLEEPKDNTIGILTTRKPYGVLDTIVSRCVRYSTNSYEEKVEFKNKYKPKELELIKIMFYSYDDILQYESTKDIFKLLELIHLLELNNKKFDQIIKIRDLFEKIDYYEISLVLNYLIFTGDFKRKSKLIPILNNLNLNLSKNAILISIID</sequence>
<evidence type="ECO:0000313" key="1">
    <source>
        <dbReference type="EMBL" id="AHB99964.1"/>
    </source>
</evidence>
<name>A0A0F6CLJ2_MYCGL</name>
<evidence type="ECO:0000313" key="2">
    <source>
        <dbReference type="Proteomes" id="UP000018735"/>
    </source>
</evidence>
<dbReference type="Gene3D" id="3.40.50.300">
    <property type="entry name" value="P-loop containing nucleotide triphosphate hydrolases"/>
    <property type="match status" value="1"/>
</dbReference>
<organism evidence="1 2">
    <name type="scientific">Mycoplasmoides gallisepticum S6</name>
    <dbReference type="NCBI Taxonomy" id="1006581"/>
    <lineage>
        <taxon>Bacteria</taxon>
        <taxon>Bacillati</taxon>
        <taxon>Mycoplasmatota</taxon>
        <taxon>Mycoplasmoidales</taxon>
        <taxon>Mycoplasmoidaceae</taxon>
        <taxon>Mycoplasmoides</taxon>
    </lineage>
</organism>
<dbReference type="HOGENOM" id="CLU_006229_4_5_14"/>